<organism evidence="2 3">
    <name type="scientific">Peribacillus cavernae</name>
    <dbReference type="NCBI Taxonomy" id="1674310"/>
    <lineage>
        <taxon>Bacteria</taxon>
        <taxon>Bacillati</taxon>
        <taxon>Bacillota</taxon>
        <taxon>Bacilli</taxon>
        <taxon>Bacillales</taxon>
        <taxon>Bacillaceae</taxon>
        <taxon>Peribacillus</taxon>
    </lineage>
</organism>
<accession>A0A3S0VJN3</accession>
<dbReference type="PROSITE" id="PS50943">
    <property type="entry name" value="HTH_CROC1"/>
    <property type="match status" value="1"/>
</dbReference>
<protein>
    <submittedName>
        <fullName evidence="2">XRE family transcriptional regulator</fullName>
    </submittedName>
</protein>
<name>A0A3S0VJN3_9BACI</name>
<dbReference type="OrthoDB" id="2472497at2"/>
<dbReference type="Proteomes" id="UP000267430">
    <property type="component" value="Unassembled WGS sequence"/>
</dbReference>
<proteinExistence type="predicted"/>
<dbReference type="InterPro" id="IPR010982">
    <property type="entry name" value="Lambda_DNA-bd_dom_sf"/>
</dbReference>
<gene>
    <name evidence="2" type="ORF">ELQ35_09965</name>
</gene>
<dbReference type="CDD" id="cd00093">
    <property type="entry name" value="HTH_XRE"/>
    <property type="match status" value="1"/>
</dbReference>
<dbReference type="SUPFAM" id="SSF47413">
    <property type="entry name" value="lambda repressor-like DNA-binding domains"/>
    <property type="match status" value="1"/>
</dbReference>
<dbReference type="AlphaFoldDB" id="A0A3S0VJN3"/>
<evidence type="ECO:0000313" key="3">
    <source>
        <dbReference type="Proteomes" id="UP000267430"/>
    </source>
</evidence>
<dbReference type="InterPro" id="IPR001387">
    <property type="entry name" value="Cro/C1-type_HTH"/>
</dbReference>
<dbReference type="Pfam" id="PF13443">
    <property type="entry name" value="HTH_26"/>
    <property type="match status" value="1"/>
</dbReference>
<dbReference type="GO" id="GO:0003677">
    <property type="term" value="F:DNA binding"/>
    <property type="evidence" value="ECO:0007669"/>
    <property type="project" value="InterPro"/>
</dbReference>
<evidence type="ECO:0000313" key="2">
    <source>
        <dbReference type="EMBL" id="RUQ29282.1"/>
    </source>
</evidence>
<feature type="domain" description="HTH cro/C1-type" evidence="1">
    <location>
        <begin position="72"/>
        <end position="111"/>
    </location>
</feature>
<comment type="caution">
    <text evidence="2">The sequence shown here is derived from an EMBL/GenBank/DDBJ whole genome shotgun (WGS) entry which is preliminary data.</text>
</comment>
<evidence type="ECO:0000259" key="1">
    <source>
        <dbReference type="PROSITE" id="PS50943"/>
    </source>
</evidence>
<keyword evidence="3" id="KW-1185">Reference proteome</keyword>
<dbReference type="EMBL" id="RYZZ01000010">
    <property type="protein sequence ID" value="RUQ29282.1"/>
    <property type="molecule type" value="Genomic_DNA"/>
</dbReference>
<reference evidence="2 3" key="1">
    <citation type="submission" date="2018-12" db="EMBL/GenBank/DDBJ databases">
        <title>Bacillus chawlae sp. nov., Bacillus glennii sp. nov., and Bacillus saganii sp. nov. Isolated from the Vehicle Assembly Building at Kennedy Space Center where the Viking Spacecraft were Assembled.</title>
        <authorList>
            <person name="Seuylemezian A."/>
            <person name="Vaishampayan P."/>
        </authorList>
    </citation>
    <scope>NUCLEOTIDE SEQUENCE [LARGE SCALE GENOMIC DNA]</scope>
    <source>
        <strain evidence="2 3">L5</strain>
    </source>
</reference>
<sequence>MKSDGIIPVQHLASKYISGLSVNEPLFIHFFHLLLHYVIFIKKRGVILTIYKAKKSNLKELLSKSSTKLDVLADNTGISKPLLNEYLSKKVMSLNNAMTISKELNCKVEDLYVWNISEE</sequence>